<evidence type="ECO:0008006" key="3">
    <source>
        <dbReference type="Google" id="ProtNLM"/>
    </source>
</evidence>
<dbReference type="AlphaFoldDB" id="A0A195D210"/>
<accession>A0A195D210</accession>
<reference evidence="1 2" key="1">
    <citation type="submission" date="2016-03" db="EMBL/GenBank/DDBJ databases">
        <title>Cyphomyrmex costatus WGS genome.</title>
        <authorList>
            <person name="Nygaard S."/>
            <person name="Hu H."/>
            <person name="Boomsma J."/>
            <person name="Zhang G."/>
        </authorList>
    </citation>
    <scope>NUCLEOTIDE SEQUENCE [LARGE SCALE GENOMIC DNA]</scope>
    <source>
        <strain evidence="1">MS0001</strain>
        <tissue evidence="1">Whole body</tissue>
    </source>
</reference>
<dbReference type="SUPFAM" id="SSF56349">
    <property type="entry name" value="DNA breaking-rejoining enzymes"/>
    <property type="match status" value="1"/>
</dbReference>
<evidence type="ECO:0000313" key="2">
    <source>
        <dbReference type="Proteomes" id="UP000078542"/>
    </source>
</evidence>
<dbReference type="EMBL" id="KQ976948">
    <property type="protein sequence ID" value="KYN06881.1"/>
    <property type="molecule type" value="Genomic_DNA"/>
</dbReference>
<dbReference type="InterPro" id="IPR011010">
    <property type="entry name" value="DNA_brk_join_enz"/>
</dbReference>
<organism evidence="1 2">
    <name type="scientific">Cyphomyrmex costatus</name>
    <dbReference type="NCBI Taxonomy" id="456900"/>
    <lineage>
        <taxon>Eukaryota</taxon>
        <taxon>Metazoa</taxon>
        <taxon>Ecdysozoa</taxon>
        <taxon>Arthropoda</taxon>
        <taxon>Hexapoda</taxon>
        <taxon>Insecta</taxon>
        <taxon>Pterygota</taxon>
        <taxon>Neoptera</taxon>
        <taxon>Endopterygota</taxon>
        <taxon>Hymenoptera</taxon>
        <taxon>Apocrita</taxon>
        <taxon>Aculeata</taxon>
        <taxon>Formicoidea</taxon>
        <taxon>Formicidae</taxon>
        <taxon>Myrmicinae</taxon>
        <taxon>Cyphomyrmex</taxon>
    </lineage>
</organism>
<dbReference type="Proteomes" id="UP000078542">
    <property type="component" value="Unassembled WGS sequence"/>
</dbReference>
<evidence type="ECO:0000313" key="1">
    <source>
        <dbReference type="EMBL" id="KYN06881.1"/>
    </source>
</evidence>
<dbReference type="GO" id="GO:0003677">
    <property type="term" value="F:DNA binding"/>
    <property type="evidence" value="ECO:0007669"/>
    <property type="project" value="InterPro"/>
</dbReference>
<protein>
    <recommendedName>
        <fullName evidence="3">Tyr recombinase domain-containing protein</fullName>
    </recommendedName>
</protein>
<name>A0A195D210_9HYME</name>
<gene>
    <name evidence="1" type="ORF">ALC62_02116</name>
</gene>
<sequence>MQQNFPDGREIIRQVLVLRGTPTSALDATLASLSESTIAHYTKPLRLWWSFCMKFRVPYKAVSAQTLGWWVKTKIQTAGVDTNIFSAHSTRHASTYLTANKDISLEEIRRTAGRSKSSETFACFYNRPILSDSSFQDAILDKSLLCEYHFFDLYIHNKVQEVHNFFVRDIYIYTYCFIRNIHKSEKCSCITN</sequence>
<proteinExistence type="predicted"/>
<keyword evidence="2" id="KW-1185">Reference proteome</keyword>